<keyword evidence="2" id="KW-1185">Reference proteome</keyword>
<protein>
    <submittedName>
        <fullName evidence="1">Uncharacterized protein</fullName>
    </submittedName>
</protein>
<dbReference type="EMBL" id="REGN01005360">
    <property type="protein sequence ID" value="RNA13629.1"/>
    <property type="molecule type" value="Genomic_DNA"/>
</dbReference>
<gene>
    <name evidence="1" type="ORF">BpHYR1_047146</name>
</gene>
<proteinExistence type="predicted"/>
<reference evidence="1 2" key="1">
    <citation type="journal article" date="2018" name="Sci. Rep.">
        <title>Genomic signatures of local adaptation to the degree of environmental predictability in rotifers.</title>
        <authorList>
            <person name="Franch-Gras L."/>
            <person name="Hahn C."/>
            <person name="Garcia-Roger E.M."/>
            <person name="Carmona M.J."/>
            <person name="Serra M."/>
            <person name="Gomez A."/>
        </authorList>
    </citation>
    <scope>NUCLEOTIDE SEQUENCE [LARGE SCALE GENOMIC DNA]</scope>
    <source>
        <strain evidence="1">HYR1</strain>
    </source>
</reference>
<dbReference type="Proteomes" id="UP000276133">
    <property type="component" value="Unassembled WGS sequence"/>
</dbReference>
<name>A0A3M7QQY9_BRAPC</name>
<sequence>MVDKKFLKKYCNIVKKVQKIMLHYISFPLCRTARPVFSIDYNINWMDWILIAQILGKYRESIDETNTKESN</sequence>
<organism evidence="1 2">
    <name type="scientific">Brachionus plicatilis</name>
    <name type="common">Marine rotifer</name>
    <name type="synonym">Brachionus muelleri</name>
    <dbReference type="NCBI Taxonomy" id="10195"/>
    <lineage>
        <taxon>Eukaryota</taxon>
        <taxon>Metazoa</taxon>
        <taxon>Spiralia</taxon>
        <taxon>Gnathifera</taxon>
        <taxon>Rotifera</taxon>
        <taxon>Eurotatoria</taxon>
        <taxon>Monogononta</taxon>
        <taxon>Pseudotrocha</taxon>
        <taxon>Ploima</taxon>
        <taxon>Brachionidae</taxon>
        <taxon>Brachionus</taxon>
    </lineage>
</organism>
<comment type="caution">
    <text evidence="1">The sequence shown here is derived from an EMBL/GenBank/DDBJ whole genome shotgun (WGS) entry which is preliminary data.</text>
</comment>
<dbReference type="AlphaFoldDB" id="A0A3M7QQY9"/>
<evidence type="ECO:0000313" key="2">
    <source>
        <dbReference type="Proteomes" id="UP000276133"/>
    </source>
</evidence>
<accession>A0A3M7QQY9</accession>
<evidence type="ECO:0000313" key="1">
    <source>
        <dbReference type="EMBL" id="RNA13629.1"/>
    </source>
</evidence>